<gene>
    <name evidence="3" type="ORF">BKA14_001136</name>
</gene>
<dbReference type="PANTHER" id="PTHR12147:SF26">
    <property type="entry name" value="PEPTIDASE M28 DOMAIN-CONTAINING PROTEIN"/>
    <property type="match status" value="1"/>
</dbReference>
<feature type="signal peptide" evidence="1">
    <location>
        <begin position="1"/>
        <end position="34"/>
    </location>
</feature>
<dbReference type="GO" id="GO:0008235">
    <property type="term" value="F:metalloexopeptidase activity"/>
    <property type="evidence" value="ECO:0007669"/>
    <property type="project" value="InterPro"/>
</dbReference>
<sequence>MDTQPRRSSVSRRRMLTVALGGAATVALPAPAWAATGRRPGAALPPTLTGHDIDVAKRVSAERALEHLKVLSIGIGPRIGGTRSERVAAGYLAGVLDRLGYDVELQPFPVADKFLAQLGSPRGLPTDLNWQCGASPHAALDTKVRGDVLDAKLGGEADYPADVRGKILLIDYVAGTREAVVNLAVARKAAAVIFLPADLVEPRRASAFSPQLPGLATTPAPIPVVGVAQAQKHRLRALLAARKLSLTLSTTAHRGLTSHNVLANQPRRSATGPVVMVSAHYDTVIGAPGANDDGSGTVLTLELARVLRKLPTNAQLRFALWGSEEQGLIGSRYYVAQLPQAERDRILAVYQNDMVATSWDPATRYWLLSFDGLANRATNEVAAAAARLGYSSRISPVTLRGSSDHQSFQEVGIASANFSWRGEESPALLEPPYHSPEDTIAKNISLERLQVSLELIGSAAYTTAR</sequence>
<accession>A0A7W7CM06</accession>
<evidence type="ECO:0000313" key="3">
    <source>
        <dbReference type="EMBL" id="MBB4690988.1"/>
    </source>
</evidence>
<name>A0A7W7CM06_9ACTN</name>
<dbReference type="SUPFAM" id="SSF53187">
    <property type="entry name" value="Zn-dependent exopeptidases"/>
    <property type="match status" value="1"/>
</dbReference>
<reference evidence="3 4" key="1">
    <citation type="submission" date="2020-08" db="EMBL/GenBank/DDBJ databases">
        <title>Sequencing the genomes of 1000 actinobacteria strains.</title>
        <authorList>
            <person name="Klenk H.-P."/>
        </authorList>
    </citation>
    <scope>NUCLEOTIDE SEQUENCE [LARGE SCALE GENOMIC DNA]</scope>
    <source>
        <strain evidence="3 4">DSM 45518</strain>
    </source>
</reference>
<dbReference type="RefSeq" id="WP_239092465.1">
    <property type="nucleotide sequence ID" value="NZ_BOMC01000009.1"/>
</dbReference>
<dbReference type="InterPro" id="IPR006311">
    <property type="entry name" value="TAT_signal"/>
</dbReference>
<feature type="domain" description="Peptidase M28" evidence="2">
    <location>
        <begin position="260"/>
        <end position="456"/>
    </location>
</feature>
<protein>
    <recommendedName>
        <fullName evidence="2">Peptidase M28 domain-containing protein</fullName>
    </recommendedName>
</protein>
<evidence type="ECO:0000313" key="4">
    <source>
        <dbReference type="Proteomes" id="UP000542742"/>
    </source>
</evidence>
<proteinExistence type="predicted"/>
<dbReference type="InterPro" id="IPR007484">
    <property type="entry name" value="Peptidase_M28"/>
</dbReference>
<dbReference type="SUPFAM" id="SSF52025">
    <property type="entry name" value="PA domain"/>
    <property type="match status" value="1"/>
</dbReference>
<feature type="chain" id="PRO_5031179161" description="Peptidase M28 domain-containing protein" evidence="1">
    <location>
        <begin position="35"/>
        <end position="465"/>
    </location>
</feature>
<dbReference type="Gene3D" id="3.50.30.30">
    <property type="match status" value="1"/>
</dbReference>
<dbReference type="InterPro" id="IPR045175">
    <property type="entry name" value="M28_fam"/>
</dbReference>
<dbReference type="EMBL" id="JACHMF010000001">
    <property type="protein sequence ID" value="MBB4690988.1"/>
    <property type="molecule type" value="Genomic_DNA"/>
</dbReference>
<evidence type="ECO:0000259" key="2">
    <source>
        <dbReference type="Pfam" id="PF04389"/>
    </source>
</evidence>
<dbReference type="AlphaFoldDB" id="A0A7W7CM06"/>
<dbReference type="InterPro" id="IPR046450">
    <property type="entry name" value="PA_dom_sf"/>
</dbReference>
<dbReference type="PROSITE" id="PS51318">
    <property type="entry name" value="TAT"/>
    <property type="match status" value="1"/>
</dbReference>
<dbReference type="Proteomes" id="UP000542742">
    <property type="component" value="Unassembled WGS sequence"/>
</dbReference>
<dbReference type="Gene3D" id="3.40.630.10">
    <property type="entry name" value="Zn peptidases"/>
    <property type="match status" value="1"/>
</dbReference>
<keyword evidence="4" id="KW-1185">Reference proteome</keyword>
<evidence type="ECO:0000256" key="1">
    <source>
        <dbReference type="SAM" id="SignalP"/>
    </source>
</evidence>
<organism evidence="3 4">
    <name type="scientific">Paractinoplanes abujensis</name>
    <dbReference type="NCBI Taxonomy" id="882441"/>
    <lineage>
        <taxon>Bacteria</taxon>
        <taxon>Bacillati</taxon>
        <taxon>Actinomycetota</taxon>
        <taxon>Actinomycetes</taxon>
        <taxon>Micromonosporales</taxon>
        <taxon>Micromonosporaceae</taxon>
        <taxon>Paractinoplanes</taxon>
    </lineage>
</organism>
<comment type="caution">
    <text evidence="3">The sequence shown here is derived from an EMBL/GenBank/DDBJ whole genome shotgun (WGS) entry which is preliminary data.</text>
</comment>
<keyword evidence="1" id="KW-0732">Signal</keyword>
<dbReference type="Pfam" id="PF04389">
    <property type="entry name" value="Peptidase_M28"/>
    <property type="match status" value="1"/>
</dbReference>
<dbReference type="PANTHER" id="PTHR12147">
    <property type="entry name" value="METALLOPEPTIDASE M28 FAMILY MEMBER"/>
    <property type="match status" value="1"/>
</dbReference>
<dbReference type="GO" id="GO:0006508">
    <property type="term" value="P:proteolysis"/>
    <property type="evidence" value="ECO:0007669"/>
    <property type="project" value="InterPro"/>
</dbReference>